<feature type="transmembrane region" description="Helical" evidence="1">
    <location>
        <begin position="12"/>
        <end position="37"/>
    </location>
</feature>
<comment type="caution">
    <text evidence="2">The sequence shown here is derived from an EMBL/GenBank/DDBJ whole genome shotgun (WGS) entry which is preliminary data.</text>
</comment>
<dbReference type="RefSeq" id="XP_041226974.1">
    <property type="nucleotide sequence ID" value="XM_041371091.1"/>
</dbReference>
<gene>
    <name evidence="2" type="ORF">F5891DRAFT_254039</name>
</gene>
<reference evidence="2" key="1">
    <citation type="journal article" date="2020" name="New Phytol.">
        <title>Comparative genomics reveals dynamic genome evolution in host specialist ectomycorrhizal fungi.</title>
        <authorList>
            <person name="Lofgren L.A."/>
            <person name="Nguyen N.H."/>
            <person name="Vilgalys R."/>
            <person name="Ruytinx J."/>
            <person name="Liao H.L."/>
            <person name="Branco S."/>
            <person name="Kuo A."/>
            <person name="LaButti K."/>
            <person name="Lipzen A."/>
            <person name="Andreopoulos W."/>
            <person name="Pangilinan J."/>
            <person name="Riley R."/>
            <person name="Hundley H."/>
            <person name="Na H."/>
            <person name="Barry K."/>
            <person name="Grigoriev I.V."/>
            <person name="Stajich J.E."/>
            <person name="Kennedy P.G."/>
        </authorList>
    </citation>
    <scope>NUCLEOTIDE SEQUENCE</scope>
    <source>
        <strain evidence="2">FC203</strain>
    </source>
</reference>
<keyword evidence="1" id="KW-1133">Transmembrane helix</keyword>
<evidence type="ECO:0000313" key="3">
    <source>
        <dbReference type="Proteomes" id="UP001195769"/>
    </source>
</evidence>
<keyword evidence="3" id="KW-1185">Reference proteome</keyword>
<evidence type="ECO:0000313" key="2">
    <source>
        <dbReference type="EMBL" id="KAG1901399.1"/>
    </source>
</evidence>
<protein>
    <submittedName>
        <fullName evidence="2">Uncharacterized protein</fullName>
    </submittedName>
</protein>
<dbReference type="Proteomes" id="UP001195769">
    <property type="component" value="Unassembled WGS sequence"/>
</dbReference>
<dbReference type="AlphaFoldDB" id="A0AAD4EAF4"/>
<organism evidence="2 3">
    <name type="scientific">Suillus fuscotomentosus</name>
    <dbReference type="NCBI Taxonomy" id="1912939"/>
    <lineage>
        <taxon>Eukaryota</taxon>
        <taxon>Fungi</taxon>
        <taxon>Dikarya</taxon>
        <taxon>Basidiomycota</taxon>
        <taxon>Agaricomycotina</taxon>
        <taxon>Agaricomycetes</taxon>
        <taxon>Agaricomycetidae</taxon>
        <taxon>Boletales</taxon>
        <taxon>Suillineae</taxon>
        <taxon>Suillaceae</taxon>
        <taxon>Suillus</taxon>
    </lineage>
</organism>
<evidence type="ECO:0000256" key="1">
    <source>
        <dbReference type="SAM" id="Phobius"/>
    </source>
</evidence>
<proteinExistence type="predicted"/>
<dbReference type="EMBL" id="JABBWK010000022">
    <property type="protein sequence ID" value="KAG1901399.1"/>
    <property type="molecule type" value="Genomic_DNA"/>
</dbReference>
<name>A0AAD4EAF4_9AGAM</name>
<keyword evidence="1" id="KW-0812">Transmembrane</keyword>
<sequence length="133" mass="15420">MVPYQSQNRTYIIILFIFLVVFSCSGRPLWYCLFGIFGRGPKWCHRFCRLRSNGVELLRIEIDPLWRGEHEHAHCPSRIESGLSSNSNVFHPLKPLPTLPVFKFFSAGSQATRVQRYRLSMAVARLHVLLFPS</sequence>
<keyword evidence="1" id="KW-0472">Membrane</keyword>
<dbReference type="GeneID" id="64665389"/>
<accession>A0AAD4EAF4</accession>